<evidence type="ECO:0000256" key="3">
    <source>
        <dbReference type="ARBA" id="ARBA00022617"/>
    </source>
</evidence>
<evidence type="ECO:0000256" key="4">
    <source>
        <dbReference type="ARBA" id="ARBA00022723"/>
    </source>
</evidence>
<evidence type="ECO:0000256" key="9">
    <source>
        <dbReference type="RuleBase" id="RU000461"/>
    </source>
</evidence>
<dbReference type="EMBL" id="BPQB01000126">
    <property type="protein sequence ID" value="GJE99948.1"/>
    <property type="molecule type" value="Genomic_DNA"/>
</dbReference>
<comment type="similarity">
    <text evidence="2 9">Belongs to the cytochrome P450 family.</text>
</comment>
<comment type="cofactor">
    <cofactor evidence="1 8">
        <name>heme</name>
        <dbReference type="ChEBI" id="CHEBI:30413"/>
    </cofactor>
</comment>
<evidence type="ECO:0000256" key="7">
    <source>
        <dbReference type="ARBA" id="ARBA00023033"/>
    </source>
</evidence>
<evidence type="ECO:0000256" key="1">
    <source>
        <dbReference type="ARBA" id="ARBA00001971"/>
    </source>
</evidence>
<dbReference type="OrthoDB" id="1470350at2759"/>
<dbReference type="GO" id="GO:0020037">
    <property type="term" value="F:heme binding"/>
    <property type="evidence" value="ECO:0007669"/>
    <property type="project" value="InterPro"/>
</dbReference>
<keyword evidence="4 8" id="KW-0479">Metal-binding</keyword>
<evidence type="ECO:0000313" key="10">
    <source>
        <dbReference type="EMBL" id="GJE99948.1"/>
    </source>
</evidence>
<dbReference type="PROSITE" id="PS00086">
    <property type="entry name" value="CYTOCHROME_P450"/>
    <property type="match status" value="1"/>
</dbReference>
<evidence type="ECO:0000313" key="11">
    <source>
        <dbReference type="Proteomes" id="UP000703269"/>
    </source>
</evidence>
<dbReference type="PRINTS" id="PR00385">
    <property type="entry name" value="P450"/>
</dbReference>
<gene>
    <name evidence="10" type="ORF">PsYK624_162240</name>
</gene>
<dbReference type="SUPFAM" id="SSF48264">
    <property type="entry name" value="Cytochrome P450"/>
    <property type="match status" value="1"/>
</dbReference>
<dbReference type="InterPro" id="IPR002403">
    <property type="entry name" value="Cyt_P450_E_grp-IV"/>
</dbReference>
<dbReference type="AlphaFoldDB" id="A0A9P3GQE9"/>
<dbReference type="PRINTS" id="PR00465">
    <property type="entry name" value="EP450IV"/>
</dbReference>
<dbReference type="InterPro" id="IPR001128">
    <property type="entry name" value="Cyt_P450"/>
</dbReference>
<keyword evidence="11" id="KW-1185">Reference proteome</keyword>
<feature type="binding site" description="axial binding residue" evidence="8">
    <location>
        <position position="511"/>
    </location>
    <ligand>
        <name>heme</name>
        <dbReference type="ChEBI" id="CHEBI:30413"/>
    </ligand>
    <ligandPart>
        <name>Fe</name>
        <dbReference type="ChEBI" id="CHEBI:18248"/>
    </ligandPart>
</feature>
<dbReference type="PANTHER" id="PTHR24287:SF1">
    <property type="entry name" value="P450, PUTATIVE (EUROFUNG)-RELATED"/>
    <property type="match status" value="1"/>
</dbReference>
<dbReference type="Proteomes" id="UP000703269">
    <property type="component" value="Unassembled WGS sequence"/>
</dbReference>
<dbReference type="GO" id="GO:0005506">
    <property type="term" value="F:iron ion binding"/>
    <property type="evidence" value="ECO:0007669"/>
    <property type="project" value="InterPro"/>
</dbReference>
<dbReference type="Gene3D" id="1.10.630.10">
    <property type="entry name" value="Cytochrome P450"/>
    <property type="match status" value="1"/>
</dbReference>
<dbReference type="GO" id="GO:0016705">
    <property type="term" value="F:oxidoreductase activity, acting on paired donors, with incorporation or reduction of molecular oxygen"/>
    <property type="evidence" value="ECO:0007669"/>
    <property type="project" value="InterPro"/>
</dbReference>
<organism evidence="10 11">
    <name type="scientific">Phanerochaete sordida</name>
    <dbReference type="NCBI Taxonomy" id="48140"/>
    <lineage>
        <taxon>Eukaryota</taxon>
        <taxon>Fungi</taxon>
        <taxon>Dikarya</taxon>
        <taxon>Basidiomycota</taxon>
        <taxon>Agaricomycotina</taxon>
        <taxon>Agaricomycetes</taxon>
        <taxon>Polyporales</taxon>
        <taxon>Phanerochaetaceae</taxon>
        <taxon>Phanerochaete</taxon>
    </lineage>
</organism>
<evidence type="ECO:0000256" key="6">
    <source>
        <dbReference type="ARBA" id="ARBA00023004"/>
    </source>
</evidence>
<accession>A0A9P3GQE9</accession>
<dbReference type="GO" id="GO:0004497">
    <property type="term" value="F:monooxygenase activity"/>
    <property type="evidence" value="ECO:0007669"/>
    <property type="project" value="UniProtKB-KW"/>
</dbReference>
<keyword evidence="7 9" id="KW-0503">Monooxygenase</keyword>
<protein>
    <submittedName>
        <fullName evidence="10">Cytochrome P450</fullName>
    </submittedName>
</protein>
<proteinExistence type="inferred from homology"/>
<dbReference type="PANTHER" id="PTHR24287">
    <property type="entry name" value="P450, PUTATIVE (EUROFUNG)-RELATED"/>
    <property type="match status" value="1"/>
</dbReference>
<sequence>MDLHPRHYRTRFLLDVLRALVWPQLVFNAALYAAGWRPGLAWRVLLSVLSVPALGVARSAITQRRNAAQAASLGAKPIPCVRGKWPGNLDIVLGFVRSLKEAYLMQFLDDLFREYGCKTLNMRILWEDQIWTIDEAHMKYMLAGPGFDWFHKGYYWQERMESFLGNGIFNRDGAEWQSQRAIARPWFAKDRLSDLNIFDRHTSTTLALISEFAAKGEAFDAQDLFARFTLDSASEFLFGKCLETLHGTLPVAGRAKMGPKGTASEDSFGTFAWAFEDVQMQISRRTRIGKPWPLFELFRDKTAPSVAIVQDWLRPIVREALERKAAAAAGKDDGAEGTFLSHLTNSTDDPQDIAYSVLNMLLAGRDTTASVLSFMVYFLALHPEVTAKLRAEILQAYGPDGRPSVDDMKDLKYLRAVLNETMRLFPPVPMNLRLSDSNPHAFPASANTPKYYVPPRTVIIYSVLLIQRRKDLWGADALDFRPERWLEPETAQLLAENPFAFTPFHAGPRLCLGQNFAYNEMSFFAVRLLQRVAHFELAPDAQPAGSLPPPEWKTREGRQAMERIWPASSVTTFIKGGLWVRAVPA</sequence>
<comment type="caution">
    <text evidence="10">The sequence shown here is derived from an EMBL/GenBank/DDBJ whole genome shotgun (WGS) entry which is preliminary data.</text>
</comment>
<dbReference type="InterPro" id="IPR036396">
    <property type="entry name" value="Cyt_P450_sf"/>
</dbReference>
<evidence type="ECO:0000256" key="2">
    <source>
        <dbReference type="ARBA" id="ARBA00010617"/>
    </source>
</evidence>
<keyword evidence="3 8" id="KW-0349">Heme</keyword>
<evidence type="ECO:0000256" key="8">
    <source>
        <dbReference type="PIRSR" id="PIRSR602403-1"/>
    </source>
</evidence>
<dbReference type="InterPro" id="IPR017972">
    <property type="entry name" value="Cyt_P450_CS"/>
</dbReference>
<keyword evidence="6 8" id="KW-0408">Iron</keyword>
<keyword evidence="5 9" id="KW-0560">Oxidoreductase</keyword>
<reference evidence="10 11" key="1">
    <citation type="submission" date="2021-08" db="EMBL/GenBank/DDBJ databases">
        <title>Draft Genome Sequence of Phanerochaete sordida strain YK-624.</title>
        <authorList>
            <person name="Mori T."/>
            <person name="Dohra H."/>
            <person name="Suzuki T."/>
            <person name="Kawagishi H."/>
            <person name="Hirai H."/>
        </authorList>
    </citation>
    <scope>NUCLEOTIDE SEQUENCE [LARGE SCALE GENOMIC DNA]</scope>
    <source>
        <strain evidence="10 11">YK-624</strain>
    </source>
</reference>
<dbReference type="InterPro" id="IPR047146">
    <property type="entry name" value="Cyt_P450_E_CYP52_fungi"/>
</dbReference>
<dbReference type="Pfam" id="PF00067">
    <property type="entry name" value="p450"/>
    <property type="match status" value="1"/>
</dbReference>
<name>A0A9P3GQE9_9APHY</name>
<evidence type="ECO:0000256" key="5">
    <source>
        <dbReference type="ARBA" id="ARBA00023002"/>
    </source>
</evidence>